<comment type="pathway">
    <text evidence="1">Lipid metabolism.</text>
</comment>
<comment type="similarity">
    <text evidence="2">Belongs to the membrane-bound acyltransferase family.</text>
</comment>
<feature type="transmembrane region" description="Helical" evidence="3">
    <location>
        <begin position="12"/>
        <end position="30"/>
    </location>
</feature>
<dbReference type="InterPro" id="IPR049941">
    <property type="entry name" value="LPLAT_7/PORCN-like"/>
</dbReference>
<dbReference type="PANTHER" id="PTHR13906">
    <property type="entry name" value="PORCUPINE"/>
    <property type="match status" value="1"/>
</dbReference>
<dbReference type="AlphaFoldDB" id="A0ABD2PMW6"/>
<keyword evidence="4" id="KW-0808">Transferase</keyword>
<protein>
    <submittedName>
        <fullName evidence="4">Lysophospholipid acyltransferase 7</fullName>
    </submittedName>
</protein>
<comment type="caution">
    <text evidence="4">The sequence shown here is derived from an EMBL/GenBank/DDBJ whole genome shotgun (WGS) entry which is preliminary data.</text>
</comment>
<keyword evidence="3" id="KW-1133">Transmembrane helix</keyword>
<keyword evidence="5" id="KW-1185">Reference proteome</keyword>
<evidence type="ECO:0000256" key="3">
    <source>
        <dbReference type="SAM" id="Phobius"/>
    </source>
</evidence>
<dbReference type="GO" id="GO:0016746">
    <property type="term" value="F:acyltransferase activity"/>
    <property type="evidence" value="ECO:0007669"/>
    <property type="project" value="UniProtKB-KW"/>
</dbReference>
<dbReference type="Proteomes" id="UP001626550">
    <property type="component" value="Unassembled WGS sequence"/>
</dbReference>
<organism evidence="4 5">
    <name type="scientific">Cichlidogyrus casuarinus</name>
    <dbReference type="NCBI Taxonomy" id="1844966"/>
    <lineage>
        <taxon>Eukaryota</taxon>
        <taxon>Metazoa</taxon>
        <taxon>Spiralia</taxon>
        <taxon>Lophotrochozoa</taxon>
        <taxon>Platyhelminthes</taxon>
        <taxon>Monogenea</taxon>
        <taxon>Monopisthocotylea</taxon>
        <taxon>Dactylogyridea</taxon>
        <taxon>Ancyrocephalidae</taxon>
        <taxon>Cichlidogyrus</taxon>
    </lineage>
</organism>
<gene>
    <name evidence="4" type="primary">MBOAT7_2</name>
    <name evidence="4" type="ORF">Ciccas_013112</name>
</gene>
<feature type="transmembrane region" description="Helical" evidence="3">
    <location>
        <begin position="76"/>
        <end position="101"/>
    </location>
</feature>
<evidence type="ECO:0000256" key="2">
    <source>
        <dbReference type="ARBA" id="ARBA00010323"/>
    </source>
</evidence>
<keyword evidence="4" id="KW-0012">Acyltransferase</keyword>
<keyword evidence="3" id="KW-0472">Membrane</keyword>
<evidence type="ECO:0000313" key="5">
    <source>
        <dbReference type="Proteomes" id="UP001626550"/>
    </source>
</evidence>
<evidence type="ECO:0000313" key="4">
    <source>
        <dbReference type="EMBL" id="KAL3308358.1"/>
    </source>
</evidence>
<dbReference type="EMBL" id="JBJKFK010005370">
    <property type="protein sequence ID" value="KAL3308358.1"/>
    <property type="molecule type" value="Genomic_DNA"/>
</dbReference>
<dbReference type="PANTHER" id="PTHR13906:SF16">
    <property type="entry name" value="LYSOPHOSPHOLIPID ACYLTRANSFERASE 7"/>
    <property type="match status" value="1"/>
</dbReference>
<name>A0ABD2PMW6_9PLAT</name>
<sequence length="116" mass="13520">MVSAYWHGLRSGYYLSFATVPLALAAETYLENIIHSLGFLLPPGSLWIMRWLLKMRVFEYCAMGFLLLDLEPSLRYWASIHFCVHIALVFICIWGVFVHYFDISAPTRKLTREKSK</sequence>
<keyword evidence="3" id="KW-0812">Transmembrane</keyword>
<evidence type="ECO:0000256" key="1">
    <source>
        <dbReference type="ARBA" id="ARBA00005189"/>
    </source>
</evidence>
<proteinExistence type="inferred from homology"/>
<accession>A0ABD2PMW6</accession>
<reference evidence="4 5" key="1">
    <citation type="submission" date="2024-11" db="EMBL/GenBank/DDBJ databases">
        <title>Adaptive evolution of stress response genes in parasites aligns with host niche diversity.</title>
        <authorList>
            <person name="Hahn C."/>
            <person name="Resl P."/>
        </authorList>
    </citation>
    <scope>NUCLEOTIDE SEQUENCE [LARGE SCALE GENOMIC DNA]</scope>
    <source>
        <strain evidence="4">EGGRZ-B1_66</strain>
        <tissue evidence="4">Body</tissue>
    </source>
</reference>